<proteinExistence type="predicted"/>
<reference evidence="1 2" key="1">
    <citation type="submission" date="2015-04" db="EMBL/GenBank/DDBJ databases">
        <title>Draft genome of the roundworm Trichinella nativa.</title>
        <authorList>
            <person name="Mitreva M."/>
        </authorList>
    </citation>
    <scope>NUCLEOTIDE SEQUENCE [LARGE SCALE GENOMIC DNA]</scope>
    <source>
        <strain evidence="1 2">ISS45</strain>
    </source>
</reference>
<dbReference type="AlphaFoldDB" id="A0A1Y3EJ69"/>
<accession>A0A1Y3EJ69</accession>
<protein>
    <submittedName>
        <fullName evidence="1">Uncharacterized protein</fullName>
    </submittedName>
</protein>
<name>A0A1Y3EJ69_9BILA</name>
<comment type="caution">
    <text evidence="1">The sequence shown here is derived from an EMBL/GenBank/DDBJ whole genome shotgun (WGS) entry which is preliminary data.</text>
</comment>
<dbReference type="Proteomes" id="UP000243006">
    <property type="component" value="Unassembled WGS sequence"/>
</dbReference>
<evidence type="ECO:0000313" key="2">
    <source>
        <dbReference type="Proteomes" id="UP000243006"/>
    </source>
</evidence>
<organism evidence="1 2">
    <name type="scientific">Trichinella nativa</name>
    <dbReference type="NCBI Taxonomy" id="6335"/>
    <lineage>
        <taxon>Eukaryota</taxon>
        <taxon>Metazoa</taxon>
        <taxon>Ecdysozoa</taxon>
        <taxon>Nematoda</taxon>
        <taxon>Enoplea</taxon>
        <taxon>Dorylaimia</taxon>
        <taxon>Trichinellida</taxon>
        <taxon>Trichinellidae</taxon>
        <taxon>Trichinella</taxon>
    </lineage>
</organism>
<sequence>MKYALHENNKNSNIYIPFHTIIKNPVTLKS</sequence>
<evidence type="ECO:0000313" key="1">
    <source>
        <dbReference type="EMBL" id="OUC45212.1"/>
    </source>
</evidence>
<gene>
    <name evidence="1" type="ORF">D917_01981</name>
</gene>
<dbReference type="EMBL" id="LVZM01010278">
    <property type="protein sequence ID" value="OUC45212.1"/>
    <property type="molecule type" value="Genomic_DNA"/>
</dbReference>